<evidence type="ECO:0000256" key="4">
    <source>
        <dbReference type="ARBA" id="ARBA00022692"/>
    </source>
</evidence>
<evidence type="ECO:0000256" key="1">
    <source>
        <dbReference type="ARBA" id="ARBA00004651"/>
    </source>
</evidence>
<dbReference type="Pfam" id="PF02687">
    <property type="entry name" value="FtsX"/>
    <property type="match status" value="1"/>
</dbReference>
<evidence type="ECO:0000313" key="10">
    <source>
        <dbReference type="EMBL" id="NFV81925.1"/>
    </source>
</evidence>
<dbReference type="InterPro" id="IPR051447">
    <property type="entry name" value="Lipoprotein-release_system"/>
</dbReference>
<keyword evidence="4 7" id="KW-0812">Transmembrane</keyword>
<reference evidence="10 11" key="1">
    <citation type="submission" date="2020-02" db="EMBL/GenBank/DDBJ databases">
        <authorList>
            <person name="Dziuba M."/>
            <person name="Kuznetsov B."/>
            <person name="Mardanov A."/>
            <person name="Ravin N."/>
            <person name="Grouzdev D."/>
        </authorList>
    </citation>
    <scope>NUCLEOTIDE SEQUENCE [LARGE SCALE GENOMIC DNA]</scope>
    <source>
        <strain evidence="10 11">SpK</strain>
    </source>
</reference>
<feature type="transmembrane region" description="Helical" evidence="7">
    <location>
        <begin position="382"/>
        <end position="399"/>
    </location>
</feature>
<dbReference type="AlphaFoldDB" id="A0A7C9QVZ9"/>
<evidence type="ECO:0000256" key="3">
    <source>
        <dbReference type="ARBA" id="ARBA00022475"/>
    </source>
</evidence>
<evidence type="ECO:0000259" key="8">
    <source>
        <dbReference type="Pfam" id="PF02687"/>
    </source>
</evidence>
<feature type="transmembrane region" description="Helical" evidence="7">
    <location>
        <begin position="282"/>
        <end position="309"/>
    </location>
</feature>
<dbReference type="Proteomes" id="UP000480684">
    <property type="component" value="Unassembled WGS sequence"/>
</dbReference>
<evidence type="ECO:0000256" key="7">
    <source>
        <dbReference type="SAM" id="Phobius"/>
    </source>
</evidence>
<proteinExistence type="inferred from homology"/>
<keyword evidence="3" id="KW-1003">Cell membrane</keyword>
<dbReference type="GO" id="GO:0044874">
    <property type="term" value="P:lipoprotein localization to outer membrane"/>
    <property type="evidence" value="ECO:0007669"/>
    <property type="project" value="TreeGrafter"/>
</dbReference>
<comment type="similarity">
    <text evidence="2">Belongs to the ABC-4 integral membrane protein family. LolC/E subfamily.</text>
</comment>
<accession>A0A7C9QVZ9</accession>
<dbReference type="RefSeq" id="WP_163682428.1">
    <property type="nucleotide sequence ID" value="NZ_JAAIYP010000044.1"/>
</dbReference>
<dbReference type="Pfam" id="PF12704">
    <property type="entry name" value="MacB_PCD"/>
    <property type="match status" value="1"/>
</dbReference>
<organism evidence="10 11">
    <name type="scientific">Magnetospirillum aberrantis SpK</name>
    <dbReference type="NCBI Taxonomy" id="908842"/>
    <lineage>
        <taxon>Bacteria</taxon>
        <taxon>Pseudomonadati</taxon>
        <taxon>Pseudomonadota</taxon>
        <taxon>Alphaproteobacteria</taxon>
        <taxon>Rhodospirillales</taxon>
        <taxon>Rhodospirillaceae</taxon>
        <taxon>Magnetospirillum</taxon>
    </lineage>
</organism>
<keyword evidence="5 7" id="KW-1133">Transmembrane helix</keyword>
<dbReference type="InterPro" id="IPR003838">
    <property type="entry name" value="ABC3_permease_C"/>
</dbReference>
<comment type="subcellular location">
    <subcellularLocation>
        <location evidence="1">Cell membrane</location>
        <topology evidence="1">Multi-pass membrane protein</topology>
    </subcellularLocation>
</comment>
<feature type="transmembrane region" description="Helical" evidence="7">
    <location>
        <begin position="330"/>
        <end position="354"/>
    </location>
</feature>
<dbReference type="GO" id="GO:0098797">
    <property type="term" value="C:plasma membrane protein complex"/>
    <property type="evidence" value="ECO:0007669"/>
    <property type="project" value="TreeGrafter"/>
</dbReference>
<sequence>MALPLGLDIALQHLAHRRRQTLVSLLGVSLGVAFFIAIASMMQGFQQDFISRIIDIQPHIIVKDDFRDPPRQPVEVLYGDGALDLRGLKPLDETRGIRGARSMLAVLEEEAGIHVAPTLSGNILLRFGGKDVSANVTGIVPERQRRVSHLEKDLVEGATLDALYTTANGIIIGDGVAKRGGIRMDDLISVVSPTGVVLKMKVVGIFSSGLTLMDNFDTYVLLKKAQVLQGRANVINRINIRLDDVEQAAPLAARIERQFGYRAEPWQEQSRNVLGIFVIQNVIMYSTVSAILIVACFGIFNVISTVVFEKTRDIGILKSMGFRDADIRRIFLMEGLMVGVLGTVIGWALGYGIVEFMGTLRFAMEGFVKAQGFILYRTPRHYLISGGMAILSATLAAWIPARRASRLNPVDIVRGAG</sequence>
<dbReference type="EMBL" id="JAAIYP010000044">
    <property type="protein sequence ID" value="NFV81925.1"/>
    <property type="molecule type" value="Genomic_DNA"/>
</dbReference>
<feature type="transmembrane region" description="Helical" evidence="7">
    <location>
        <begin position="21"/>
        <end position="42"/>
    </location>
</feature>
<gene>
    <name evidence="10" type="ORF">G4223_17590</name>
</gene>
<feature type="domain" description="MacB-like periplasmic core" evidence="9">
    <location>
        <begin position="21"/>
        <end position="257"/>
    </location>
</feature>
<protein>
    <submittedName>
        <fullName evidence="10">ABC transporter permease</fullName>
    </submittedName>
</protein>
<evidence type="ECO:0000256" key="6">
    <source>
        <dbReference type="ARBA" id="ARBA00023136"/>
    </source>
</evidence>
<keyword evidence="6 7" id="KW-0472">Membrane</keyword>
<feature type="domain" description="ABC3 transporter permease C-terminal" evidence="8">
    <location>
        <begin position="289"/>
        <end position="409"/>
    </location>
</feature>
<dbReference type="InterPro" id="IPR025857">
    <property type="entry name" value="MacB_PCD"/>
</dbReference>
<dbReference type="PANTHER" id="PTHR30489">
    <property type="entry name" value="LIPOPROTEIN-RELEASING SYSTEM TRANSMEMBRANE PROTEIN LOLE"/>
    <property type="match status" value="1"/>
</dbReference>
<comment type="caution">
    <text evidence="10">The sequence shown here is derived from an EMBL/GenBank/DDBJ whole genome shotgun (WGS) entry which is preliminary data.</text>
</comment>
<evidence type="ECO:0000313" key="11">
    <source>
        <dbReference type="Proteomes" id="UP000480684"/>
    </source>
</evidence>
<name>A0A7C9QVZ9_9PROT</name>
<evidence type="ECO:0000256" key="5">
    <source>
        <dbReference type="ARBA" id="ARBA00022989"/>
    </source>
</evidence>
<evidence type="ECO:0000259" key="9">
    <source>
        <dbReference type="Pfam" id="PF12704"/>
    </source>
</evidence>
<keyword evidence="11" id="KW-1185">Reference proteome</keyword>
<evidence type="ECO:0000256" key="2">
    <source>
        <dbReference type="ARBA" id="ARBA00005236"/>
    </source>
</evidence>
<dbReference type="PANTHER" id="PTHR30489:SF0">
    <property type="entry name" value="LIPOPROTEIN-RELEASING SYSTEM TRANSMEMBRANE PROTEIN LOLE"/>
    <property type="match status" value="1"/>
</dbReference>